<accession>A0A1U9KSE5</accession>
<dbReference type="PANTHER" id="PTHR46743">
    <property type="entry name" value="TEICHOIC ACIDS EXPORT ATP-BINDING PROTEIN TAGH"/>
    <property type="match status" value="1"/>
</dbReference>
<dbReference type="EMBL" id="CP014691">
    <property type="protein sequence ID" value="AQS88639.1"/>
    <property type="molecule type" value="Genomic_DNA"/>
</dbReference>
<dbReference type="InterPro" id="IPR015860">
    <property type="entry name" value="ABC_transpr_TagH-like"/>
</dbReference>
<organism evidence="5 6">
    <name type="scientific">Neoasaia chiangmaiensis</name>
    <dbReference type="NCBI Taxonomy" id="320497"/>
    <lineage>
        <taxon>Bacteria</taxon>
        <taxon>Pseudomonadati</taxon>
        <taxon>Pseudomonadota</taxon>
        <taxon>Alphaproteobacteria</taxon>
        <taxon>Acetobacterales</taxon>
        <taxon>Acetobacteraceae</taxon>
        <taxon>Neoasaia</taxon>
    </lineage>
</organism>
<reference evidence="5 6" key="1">
    <citation type="submission" date="2016-03" db="EMBL/GenBank/DDBJ databases">
        <title>Acetic acid bacteria sequencing.</title>
        <authorList>
            <person name="Brandt J."/>
            <person name="Jakob F."/>
            <person name="Vogel R.F."/>
        </authorList>
    </citation>
    <scope>NUCLEOTIDE SEQUENCE [LARGE SCALE GENOMIC DNA]</scope>
    <source>
        <strain evidence="5 6">NBRC 101099</strain>
    </source>
</reference>
<keyword evidence="6" id="KW-1185">Reference proteome</keyword>
<name>A0A1U9KSE5_9PROT</name>
<gene>
    <name evidence="5" type="ORF">A0U93_12695</name>
</gene>
<dbReference type="InterPro" id="IPR003593">
    <property type="entry name" value="AAA+_ATPase"/>
</dbReference>
<keyword evidence="2" id="KW-0813">Transport</keyword>
<dbReference type="Pfam" id="PF00005">
    <property type="entry name" value="ABC_tran"/>
    <property type="match status" value="1"/>
</dbReference>
<dbReference type="GO" id="GO:0140359">
    <property type="term" value="F:ABC-type transporter activity"/>
    <property type="evidence" value="ECO:0007669"/>
    <property type="project" value="InterPro"/>
</dbReference>
<dbReference type="SMART" id="SM00382">
    <property type="entry name" value="AAA"/>
    <property type="match status" value="1"/>
</dbReference>
<keyword evidence="4 5" id="KW-0067">ATP-binding</keyword>
<dbReference type="PROSITE" id="PS50893">
    <property type="entry name" value="ABC_TRANSPORTER_2"/>
    <property type="match status" value="1"/>
</dbReference>
<dbReference type="GO" id="GO:0005524">
    <property type="term" value="F:ATP binding"/>
    <property type="evidence" value="ECO:0007669"/>
    <property type="project" value="UniProtKB-KW"/>
</dbReference>
<dbReference type="GO" id="GO:0016887">
    <property type="term" value="F:ATP hydrolysis activity"/>
    <property type="evidence" value="ECO:0007669"/>
    <property type="project" value="InterPro"/>
</dbReference>
<comment type="similarity">
    <text evidence="1">Belongs to the ABC transporter superfamily.</text>
</comment>
<evidence type="ECO:0000256" key="4">
    <source>
        <dbReference type="ARBA" id="ARBA00022840"/>
    </source>
</evidence>
<dbReference type="OrthoDB" id="9778870at2"/>
<dbReference type="SUPFAM" id="SSF52540">
    <property type="entry name" value="P-loop containing nucleoside triphosphate hydrolases"/>
    <property type="match status" value="1"/>
</dbReference>
<dbReference type="InterPro" id="IPR027417">
    <property type="entry name" value="P-loop_NTPase"/>
</dbReference>
<proteinExistence type="inferred from homology"/>
<evidence type="ECO:0000313" key="5">
    <source>
        <dbReference type="EMBL" id="AQS88639.1"/>
    </source>
</evidence>
<evidence type="ECO:0000313" key="6">
    <source>
        <dbReference type="Proteomes" id="UP000188604"/>
    </source>
</evidence>
<protein>
    <submittedName>
        <fullName evidence="5">ABC transporter ATP-binding protein</fullName>
    </submittedName>
</protein>
<dbReference type="KEGG" id="nch:A0U93_12695"/>
<dbReference type="PROSITE" id="PS00211">
    <property type="entry name" value="ABC_TRANSPORTER_1"/>
    <property type="match status" value="1"/>
</dbReference>
<dbReference type="GO" id="GO:0016020">
    <property type="term" value="C:membrane"/>
    <property type="evidence" value="ECO:0007669"/>
    <property type="project" value="InterPro"/>
</dbReference>
<evidence type="ECO:0000256" key="2">
    <source>
        <dbReference type="ARBA" id="ARBA00022448"/>
    </source>
</evidence>
<dbReference type="CDD" id="cd03220">
    <property type="entry name" value="ABC_KpsT_Wzt"/>
    <property type="match status" value="1"/>
</dbReference>
<dbReference type="Gene3D" id="3.40.50.300">
    <property type="entry name" value="P-loop containing nucleotide triphosphate hydrolases"/>
    <property type="match status" value="1"/>
</dbReference>
<keyword evidence="3" id="KW-0547">Nucleotide-binding</keyword>
<evidence type="ECO:0000256" key="3">
    <source>
        <dbReference type="ARBA" id="ARBA00022741"/>
    </source>
</evidence>
<evidence type="ECO:0000256" key="1">
    <source>
        <dbReference type="ARBA" id="ARBA00005417"/>
    </source>
</evidence>
<dbReference type="Proteomes" id="UP000188604">
    <property type="component" value="Chromosome"/>
</dbReference>
<dbReference type="RefSeq" id="WP_077807679.1">
    <property type="nucleotide sequence ID" value="NZ_BJXS01000001.1"/>
</dbReference>
<dbReference type="InterPro" id="IPR003439">
    <property type="entry name" value="ABC_transporter-like_ATP-bd"/>
</dbReference>
<dbReference type="PANTHER" id="PTHR46743:SF2">
    <property type="entry name" value="TEICHOIC ACIDS EXPORT ATP-BINDING PROTEIN TAGH"/>
    <property type="match status" value="1"/>
</dbReference>
<dbReference type="STRING" id="320497.A0U93_12695"/>
<sequence>MAAIDVRNLHISFPLYHGASRSLKHSMAEAVSGWRSGPSAHLARDARARIVVNVLRGIDFQLRPGDRLGLIGGNGAGKTTLLRAMAGIYEPIAGRVQIQGLLGTLLDPNLGMNIELTGRENIGLRCRFFGLARADVQDIEHNVEDFANLGDFMDMPMKTYSAGMLVRLAFGLATAITPQVLLMDEWFMAGDASFMEKAQHRLAALVERTEILVVSTHQPDIMCRWCTRVIWLDNGMIRMDGTPDDVLAAYLAA</sequence>
<dbReference type="InterPro" id="IPR017871">
    <property type="entry name" value="ABC_transporter-like_CS"/>
</dbReference>
<dbReference type="InterPro" id="IPR050683">
    <property type="entry name" value="Bact_Polysacc_Export_ATP-bd"/>
</dbReference>
<dbReference type="AlphaFoldDB" id="A0A1U9KSE5"/>